<gene>
    <name evidence="2" type="ORF">AVEN_2499_1</name>
</gene>
<dbReference type="Proteomes" id="UP000499080">
    <property type="component" value="Unassembled WGS sequence"/>
</dbReference>
<proteinExistence type="predicted"/>
<name>A0A4Y2GF04_ARAVE</name>
<organism evidence="2 3">
    <name type="scientific">Araneus ventricosus</name>
    <name type="common">Orbweaver spider</name>
    <name type="synonym">Epeira ventricosa</name>
    <dbReference type="NCBI Taxonomy" id="182803"/>
    <lineage>
        <taxon>Eukaryota</taxon>
        <taxon>Metazoa</taxon>
        <taxon>Ecdysozoa</taxon>
        <taxon>Arthropoda</taxon>
        <taxon>Chelicerata</taxon>
        <taxon>Arachnida</taxon>
        <taxon>Araneae</taxon>
        <taxon>Araneomorphae</taxon>
        <taxon>Entelegynae</taxon>
        <taxon>Araneoidea</taxon>
        <taxon>Araneidae</taxon>
        <taxon>Araneus</taxon>
    </lineage>
</organism>
<comment type="caution">
    <text evidence="2">The sequence shown here is derived from an EMBL/GenBank/DDBJ whole genome shotgun (WGS) entry which is preliminary data.</text>
</comment>
<evidence type="ECO:0000256" key="1">
    <source>
        <dbReference type="SAM" id="MobiDB-lite"/>
    </source>
</evidence>
<protein>
    <submittedName>
        <fullName evidence="2">Uncharacterized protein</fullName>
    </submittedName>
</protein>
<dbReference type="AlphaFoldDB" id="A0A4Y2GF04"/>
<feature type="region of interest" description="Disordered" evidence="1">
    <location>
        <begin position="1"/>
        <end position="25"/>
    </location>
</feature>
<accession>A0A4Y2GF04</accession>
<sequence>MTVTATGRILRSEPKRPSSATSQSLLKEVRIITSGDPEKKQEPAYFSRGFSSTYSWREERRIIQTAMESPNECTKLKRSDENTQTNIY</sequence>
<evidence type="ECO:0000313" key="3">
    <source>
        <dbReference type="Proteomes" id="UP000499080"/>
    </source>
</evidence>
<reference evidence="2 3" key="1">
    <citation type="journal article" date="2019" name="Sci. Rep.">
        <title>Orb-weaving spider Araneus ventricosus genome elucidates the spidroin gene catalogue.</title>
        <authorList>
            <person name="Kono N."/>
            <person name="Nakamura H."/>
            <person name="Ohtoshi R."/>
            <person name="Moran D.A.P."/>
            <person name="Shinohara A."/>
            <person name="Yoshida Y."/>
            <person name="Fujiwara M."/>
            <person name="Mori M."/>
            <person name="Tomita M."/>
            <person name="Arakawa K."/>
        </authorList>
    </citation>
    <scope>NUCLEOTIDE SEQUENCE [LARGE SCALE GENOMIC DNA]</scope>
</reference>
<evidence type="ECO:0000313" key="2">
    <source>
        <dbReference type="EMBL" id="GBM51148.1"/>
    </source>
</evidence>
<keyword evidence="3" id="KW-1185">Reference proteome</keyword>
<dbReference type="EMBL" id="BGPR01001325">
    <property type="protein sequence ID" value="GBM51148.1"/>
    <property type="molecule type" value="Genomic_DNA"/>
</dbReference>